<dbReference type="Pfam" id="PF22876">
    <property type="entry name" value="SBE2_N"/>
    <property type="match status" value="1"/>
</dbReference>
<keyword evidence="3" id="KW-0653">Protein transport</keyword>
<dbReference type="InterPro" id="IPR031403">
    <property type="entry name" value="Sbe2/Sbe22_C"/>
</dbReference>
<feature type="region of interest" description="Disordered" evidence="6">
    <location>
        <begin position="213"/>
        <end position="235"/>
    </location>
</feature>
<evidence type="ECO:0000259" key="7">
    <source>
        <dbReference type="Pfam" id="PF17076"/>
    </source>
</evidence>
<feature type="compositionally biased region" description="Basic and acidic residues" evidence="6">
    <location>
        <begin position="17"/>
        <end position="26"/>
    </location>
</feature>
<dbReference type="GO" id="GO:0031505">
    <property type="term" value="P:fungal-type cell wall organization"/>
    <property type="evidence" value="ECO:0007669"/>
    <property type="project" value="InterPro"/>
</dbReference>
<protein>
    <submittedName>
        <fullName evidence="10">Protein sbe2</fullName>
    </submittedName>
</protein>
<dbReference type="InterPro" id="IPR053948">
    <property type="entry name" value="SBE2/SBE22_N"/>
</dbReference>
<comment type="subcellular location">
    <subcellularLocation>
        <location evidence="1">Golgi apparatus</location>
    </subcellularLocation>
</comment>
<organism evidence="10 11">
    <name type="scientific">Saccharomyces pastorianus</name>
    <name type="common">Lager yeast</name>
    <name type="synonym">Saccharomyces cerevisiae x Saccharomyces eubayanus</name>
    <dbReference type="NCBI Taxonomy" id="27292"/>
    <lineage>
        <taxon>Eukaryota</taxon>
        <taxon>Fungi</taxon>
        <taxon>Dikarya</taxon>
        <taxon>Ascomycota</taxon>
        <taxon>Saccharomycotina</taxon>
        <taxon>Saccharomycetes</taxon>
        <taxon>Saccharomycetales</taxon>
        <taxon>Saccharomycetaceae</taxon>
        <taxon>Saccharomyces</taxon>
    </lineage>
</organism>
<keyword evidence="2" id="KW-0813">Transport</keyword>
<dbReference type="GO" id="GO:0005794">
    <property type="term" value="C:Golgi apparatus"/>
    <property type="evidence" value="ECO:0007669"/>
    <property type="project" value="UniProtKB-SubCell"/>
</dbReference>
<keyword evidence="11" id="KW-1185">Reference proteome</keyword>
<accession>A0A6C1DQJ6</accession>
<dbReference type="OrthoDB" id="289721at2759"/>
<feature type="domain" description="SBE2/SBE22 N-terminal" evidence="9">
    <location>
        <begin position="75"/>
        <end position="363"/>
    </location>
</feature>
<feature type="domain" description="SBE2/SBE22 middle" evidence="8">
    <location>
        <begin position="418"/>
        <end position="541"/>
    </location>
</feature>
<evidence type="ECO:0000256" key="1">
    <source>
        <dbReference type="ARBA" id="ARBA00004555"/>
    </source>
</evidence>
<evidence type="ECO:0000259" key="9">
    <source>
        <dbReference type="Pfam" id="PF22876"/>
    </source>
</evidence>
<evidence type="ECO:0000259" key="8">
    <source>
        <dbReference type="Pfam" id="PF22874"/>
    </source>
</evidence>
<name>A0A6C1DQJ6_SACPS</name>
<evidence type="ECO:0000313" key="10">
    <source>
        <dbReference type="EMBL" id="QID78853.1"/>
    </source>
</evidence>
<dbReference type="GO" id="GO:0015031">
    <property type="term" value="P:protein transport"/>
    <property type="evidence" value="ECO:0007669"/>
    <property type="project" value="UniProtKB-KW"/>
</dbReference>
<feature type="compositionally biased region" description="Low complexity" evidence="6">
    <location>
        <begin position="123"/>
        <end position="139"/>
    </location>
</feature>
<dbReference type="EMBL" id="CP048985">
    <property type="protein sequence ID" value="QID78853.1"/>
    <property type="molecule type" value="Genomic_DNA"/>
</dbReference>
<evidence type="ECO:0000256" key="6">
    <source>
        <dbReference type="SAM" id="MobiDB-lite"/>
    </source>
</evidence>
<feature type="compositionally biased region" description="Polar residues" evidence="6">
    <location>
        <begin position="213"/>
        <end position="222"/>
    </location>
</feature>
<feature type="region of interest" description="Disordered" evidence="6">
    <location>
        <begin position="17"/>
        <end position="84"/>
    </location>
</feature>
<feature type="domain" description="Sbe2/Sbe22 C-terminal" evidence="7">
    <location>
        <begin position="548"/>
        <end position="862"/>
    </location>
</feature>
<dbReference type="InterPro" id="IPR053949">
    <property type="entry name" value="SBE2/SBE22_M"/>
</dbReference>
<gene>
    <name evidence="10" type="primary">SBE2_1</name>
    <name evidence="10" type="ORF">GRS66_001081</name>
</gene>
<evidence type="ECO:0000313" key="11">
    <source>
        <dbReference type="Proteomes" id="UP000501346"/>
    </source>
</evidence>
<evidence type="ECO:0000256" key="3">
    <source>
        <dbReference type="ARBA" id="ARBA00022927"/>
    </source>
</evidence>
<evidence type="ECO:0000256" key="2">
    <source>
        <dbReference type="ARBA" id="ARBA00022448"/>
    </source>
</evidence>
<dbReference type="Proteomes" id="UP000501346">
    <property type="component" value="Chromosome ScIV"/>
</dbReference>
<evidence type="ECO:0000256" key="4">
    <source>
        <dbReference type="ARBA" id="ARBA00023034"/>
    </source>
</evidence>
<dbReference type="AlphaFoldDB" id="A0A6C1DQJ6"/>
<feature type="region of interest" description="Disordered" evidence="6">
    <location>
        <begin position="123"/>
        <end position="142"/>
    </location>
</feature>
<sequence>MTARRLINIVPNTSKLDPLKEEDSTHLKQNQPKKFSTKELMLSEYTERKSCSLPLSKSRSGSSASSSTTGSNGKNIGTRRPSSNLDFNFASQDVVKNVLGNNNPHVPTAKCIRPISDDSIGTSSTEIFSSSHSNTTSDSLCTSDISSEEGEIANSKMEDNCFFKSMREADHRSNITPLKKSRPGSRLQKTRTASSADKTICSMSTITTCIPSRQNSVSTPKLSRTVGLPGSSNTTNSIAASQTSFISENDSPLKHHCMSTATIQEPKLMPITKTPYVHSNSTSAILPYKTTQLTPSQRYRLRKEQNDQSLRKAIKMKEKFYEDQDVNLELQEGDVDGSLIWNIPMASLSTSSFLTLSKFNRKEMSLDSARGDEEILIQENNCEGKQHSSSALCVDKTFHQVHSTRKHTSNSSNTLKESCLDYKELPPTCIPGISPVSDSQYIQDTMKNLSQIYLHSSEKISKSILSGRSRSVQSLPLEFKEASSQGMEDLMLVSEDKLKAVSHFRPSWLPPKDFKERKLQDKQIYKNIDLASMEELQKNKERDEKAKKNEQNKVKFQHLLDRGITRNSSLSELKKIIWETPLISKVRLQIYSQLLQSDNCLITKCFIESFEEVMQLLNKMDFPKDKEFEIRQLIEHDVQEKVFYKNGTDKQVVSDLMLLLQLKSISQQGLVTGDEMLFYHFLTDQSFGTLKETWEMVNLIQMTCFSEICKEKYDSRILNPRGIVAHLLRKDEFKNEFNGGCLNSNTWWNILQRMDHKLFMWVMDVIIVHNGQNFANYPVKMEIFKDKVWEYYRSKKVIVNYKILVSLTVNVLLNYHFGYDNLKHLSDLDDKHFCIPLYTEDSIEEENLNNIFTKWWLHYYRKLR</sequence>
<proteinExistence type="predicted"/>
<dbReference type="Pfam" id="PF17076">
    <property type="entry name" value="SBE2_C"/>
    <property type="match status" value="1"/>
</dbReference>
<reference evidence="10 11" key="1">
    <citation type="journal article" date="2019" name="BMC Genomics">
        <title>Chromosome level assembly and comparative genome analysis confirm lager-brewing yeasts originated from a single hybridization.</title>
        <authorList>
            <person name="Salazar A.N."/>
            <person name="Gorter de Vries A.R."/>
            <person name="van den Broek M."/>
            <person name="Brouwers N."/>
            <person name="de la Torre Cortes P."/>
            <person name="Kuijpers N.G.A."/>
            <person name="Daran J.G."/>
            <person name="Abeel T."/>
        </authorList>
    </citation>
    <scope>NUCLEOTIDE SEQUENCE [LARGE SCALE GENOMIC DNA]</scope>
    <source>
        <strain evidence="10 11">CBS 1483</strain>
    </source>
</reference>
<feature type="region of interest" description="Disordered" evidence="6">
    <location>
        <begin position="175"/>
        <end position="194"/>
    </location>
</feature>
<evidence type="ECO:0000256" key="5">
    <source>
        <dbReference type="ARBA" id="ARBA00023316"/>
    </source>
</evidence>
<feature type="compositionally biased region" description="Polar residues" evidence="6">
    <location>
        <begin position="72"/>
        <end position="84"/>
    </location>
</feature>
<dbReference type="Pfam" id="PF22874">
    <property type="entry name" value="SBE2_M"/>
    <property type="match status" value="1"/>
</dbReference>
<feature type="compositionally biased region" description="Low complexity" evidence="6">
    <location>
        <begin position="51"/>
        <end position="71"/>
    </location>
</feature>
<keyword evidence="5" id="KW-0961">Cell wall biogenesis/degradation</keyword>
<keyword evidence="4" id="KW-0333">Golgi apparatus</keyword>